<organism evidence="2 3">
    <name type="scientific">Populus trichocarpa</name>
    <name type="common">Western balsam poplar</name>
    <name type="synonym">Populus balsamifera subsp. trichocarpa</name>
    <dbReference type="NCBI Taxonomy" id="3694"/>
    <lineage>
        <taxon>Eukaryota</taxon>
        <taxon>Viridiplantae</taxon>
        <taxon>Streptophyta</taxon>
        <taxon>Embryophyta</taxon>
        <taxon>Tracheophyta</taxon>
        <taxon>Spermatophyta</taxon>
        <taxon>Magnoliopsida</taxon>
        <taxon>eudicotyledons</taxon>
        <taxon>Gunneridae</taxon>
        <taxon>Pentapetalae</taxon>
        <taxon>rosids</taxon>
        <taxon>fabids</taxon>
        <taxon>Malpighiales</taxon>
        <taxon>Salicaceae</taxon>
        <taxon>Saliceae</taxon>
        <taxon>Populus</taxon>
    </lineage>
</organism>
<dbReference type="InterPro" id="IPR021855">
    <property type="entry name" value="PAM68-like"/>
</dbReference>
<evidence type="ECO:0000256" key="1">
    <source>
        <dbReference type="SAM" id="Phobius"/>
    </source>
</evidence>
<sequence>MEQQVWNVPKWFMFFDTFPLFGSTVCGIAYGAFSTSMDPNKKGSFPGFEQVQKKMWKEEDEGKNSWG</sequence>
<dbReference type="HOGENOM" id="CLU_2817220_0_0_1"/>
<name>B9MX52_POPTR</name>
<dbReference type="Pfam" id="PF11947">
    <property type="entry name" value="DUF3464"/>
    <property type="match status" value="1"/>
</dbReference>
<dbReference type="AlphaFoldDB" id="B9MX52"/>
<accession>B9MX52</accession>
<dbReference type="InParanoid" id="B9MX52"/>
<proteinExistence type="predicted"/>
<feature type="transmembrane region" description="Helical" evidence="1">
    <location>
        <begin position="12"/>
        <end position="33"/>
    </location>
</feature>
<dbReference type="GO" id="GO:0010258">
    <property type="term" value="P:NADH dehydrogenase complex (plastoquinone) assembly"/>
    <property type="evidence" value="ECO:0000318"/>
    <property type="project" value="GO_Central"/>
</dbReference>
<reference evidence="2 3" key="1">
    <citation type="journal article" date="2006" name="Science">
        <title>The genome of black cottonwood, Populus trichocarpa (Torr. &amp; Gray).</title>
        <authorList>
            <person name="Tuskan G.A."/>
            <person name="Difazio S."/>
            <person name="Jansson S."/>
            <person name="Bohlmann J."/>
            <person name="Grigoriev I."/>
            <person name="Hellsten U."/>
            <person name="Putnam N."/>
            <person name="Ralph S."/>
            <person name="Rombauts S."/>
            <person name="Salamov A."/>
            <person name="Schein J."/>
            <person name="Sterck L."/>
            <person name="Aerts A."/>
            <person name="Bhalerao R.R."/>
            <person name="Bhalerao R.P."/>
            <person name="Blaudez D."/>
            <person name="Boerjan W."/>
            <person name="Brun A."/>
            <person name="Brunner A."/>
            <person name="Busov V."/>
            <person name="Campbell M."/>
            <person name="Carlson J."/>
            <person name="Chalot M."/>
            <person name="Chapman J."/>
            <person name="Chen G.L."/>
            <person name="Cooper D."/>
            <person name="Coutinho P.M."/>
            <person name="Couturier J."/>
            <person name="Covert S."/>
            <person name="Cronk Q."/>
            <person name="Cunningham R."/>
            <person name="Davis J."/>
            <person name="Degroeve S."/>
            <person name="Dejardin A."/>
            <person name="Depamphilis C."/>
            <person name="Detter J."/>
            <person name="Dirks B."/>
            <person name="Dubchak I."/>
            <person name="Duplessis S."/>
            <person name="Ehlting J."/>
            <person name="Ellis B."/>
            <person name="Gendler K."/>
            <person name="Goodstein D."/>
            <person name="Gribskov M."/>
            <person name="Grimwood J."/>
            <person name="Groover A."/>
            <person name="Gunter L."/>
            <person name="Hamberger B."/>
            <person name="Heinze B."/>
            <person name="Helariutta Y."/>
            <person name="Henrissat B."/>
            <person name="Holligan D."/>
            <person name="Holt R."/>
            <person name="Huang W."/>
            <person name="Islam-Faridi N."/>
            <person name="Jones S."/>
            <person name="Jones-Rhoades M."/>
            <person name="Jorgensen R."/>
            <person name="Joshi C."/>
            <person name="Kangasjarvi J."/>
            <person name="Karlsson J."/>
            <person name="Kelleher C."/>
            <person name="Kirkpatrick R."/>
            <person name="Kirst M."/>
            <person name="Kohler A."/>
            <person name="Kalluri U."/>
            <person name="Larimer F."/>
            <person name="Leebens-Mack J."/>
            <person name="Leple J.C."/>
            <person name="Locascio P."/>
            <person name="Lou Y."/>
            <person name="Lucas S."/>
            <person name="Martin F."/>
            <person name="Montanini B."/>
            <person name="Napoli C."/>
            <person name="Nelson D.R."/>
            <person name="Nelson C."/>
            <person name="Nieminen K."/>
            <person name="Nilsson O."/>
            <person name="Pereda V."/>
            <person name="Peter G."/>
            <person name="Philippe R."/>
            <person name="Pilate G."/>
            <person name="Poliakov A."/>
            <person name="Razumovskaya J."/>
            <person name="Richardson P."/>
            <person name="Rinaldi C."/>
            <person name="Ritland K."/>
            <person name="Rouze P."/>
            <person name="Ryaboy D."/>
            <person name="Schmutz J."/>
            <person name="Schrader J."/>
            <person name="Segerman B."/>
            <person name="Shin H."/>
            <person name="Siddiqui A."/>
            <person name="Sterky F."/>
            <person name="Terry A."/>
            <person name="Tsai C.J."/>
            <person name="Uberbacher E."/>
            <person name="Unneberg P."/>
            <person name="Vahala J."/>
            <person name="Wall K."/>
            <person name="Wessler S."/>
            <person name="Yang G."/>
            <person name="Yin T."/>
            <person name="Douglas C."/>
            <person name="Marra M."/>
            <person name="Sandberg G."/>
            <person name="Van de Peer Y."/>
            <person name="Rokhsar D."/>
        </authorList>
    </citation>
    <scope>NUCLEOTIDE SEQUENCE [LARGE SCALE GENOMIC DNA]</scope>
    <source>
        <strain evidence="3">cv. Nisqually</strain>
    </source>
</reference>
<gene>
    <name evidence="2" type="ORF">POPTR_017G147600</name>
</gene>
<keyword evidence="3" id="KW-1185">Reference proteome</keyword>
<keyword evidence="1" id="KW-0472">Membrane</keyword>
<evidence type="ECO:0000313" key="2">
    <source>
        <dbReference type="EMBL" id="PNS96938.1"/>
    </source>
</evidence>
<protein>
    <submittedName>
        <fullName evidence="2">Uncharacterized protein</fullName>
    </submittedName>
</protein>
<dbReference type="PANTHER" id="PTHR34575:SF6">
    <property type="entry name" value="EXPRESSED PROTEIN"/>
    <property type="match status" value="1"/>
</dbReference>
<dbReference type="Proteomes" id="UP000006729">
    <property type="component" value="Chromosome 17"/>
</dbReference>
<dbReference type="PANTHER" id="PTHR34575">
    <property type="entry name" value="PROTEIN PAM68, CHLOROPLASTIC"/>
    <property type="match status" value="1"/>
</dbReference>
<keyword evidence="1" id="KW-0812">Transmembrane</keyword>
<keyword evidence="1" id="KW-1133">Transmembrane helix</keyword>
<evidence type="ECO:0000313" key="3">
    <source>
        <dbReference type="Proteomes" id="UP000006729"/>
    </source>
</evidence>
<dbReference type="EMBL" id="CM009306">
    <property type="protein sequence ID" value="PNS96938.1"/>
    <property type="molecule type" value="Genomic_DNA"/>
</dbReference>